<feature type="domain" description="AB hydrolase-1" evidence="3">
    <location>
        <begin position="15"/>
        <end position="265"/>
    </location>
</feature>
<comment type="caution">
    <text evidence="4">The sequence shown here is derived from an EMBL/GenBank/DDBJ whole genome shotgun (WGS) entry which is preliminary data.</text>
</comment>
<evidence type="ECO:0000313" key="5">
    <source>
        <dbReference type="Proteomes" id="UP000612282"/>
    </source>
</evidence>
<dbReference type="PANTHER" id="PTHR43433:SF5">
    <property type="entry name" value="AB HYDROLASE-1 DOMAIN-CONTAINING PROTEIN"/>
    <property type="match status" value="1"/>
</dbReference>
<dbReference type="Gene3D" id="3.40.50.1820">
    <property type="entry name" value="alpha/beta hydrolase"/>
    <property type="match status" value="1"/>
</dbReference>
<evidence type="ECO:0000313" key="4">
    <source>
        <dbReference type="EMBL" id="GID61032.1"/>
    </source>
</evidence>
<evidence type="ECO:0000256" key="2">
    <source>
        <dbReference type="ARBA" id="ARBA00022801"/>
    </source>
</evidence>
<dbReference type="InterPro" id="IPR002410">
    <property type="entry name" value="Peptidase_S33"/>
</dbReference>
<keyword evidence="2" id="KW-0378">Hydrolase</keyword>
<gene>
    <name evidence="4" type="ORF">Aco03nite_094360</name>
</gene>
<comment type="similarity">
    <text evidence="1">Belongs to the peptidase S33 family.</text>
</comment>
<dbReference type="Proteomes" id="UP000612282">
    <property type="component" value="Unassembled WGS sequence"/>
</dbReference>
<dbReference type="EMBL" id="BOMG01000118">
    <property type="protein sequence ID" value="GID61032.1"/>
    <property type="molecule type" value="Genomic_DNA"/>
</dbReference>
<organism evidence="4 5">
    <name type="scientific">Actinoplanes couchii</name>
    <dbReference type="NCBI Taxonomy" id="403638"/>
    <lineage>
        <taxon>Bacteria</taxon>
        <taxon>Bacillati</taxon>
        <taxon>Actinomycetota</taxon>
        <taxon>Actinomycetes</taxon>
        <taxon>Micromonosporales</taxon>
        <taxon>Micromonosporaceae</taxon>
        <taxon>Actinoplanes</taxon>
    </lineage>
</organism>
<dbReference type="InterPro" id="IPR000073">
    <property type="entry name" value="AB_hydrolase_1"/>
</dbReference>
<protein>
    <submittedName>
        <fullName evidence="4">Amino acid amidase</fullName>
    </submittedName>
</protein>
<proteinExistence type="inferred from homology"/>
<dbReference type="RefSeq" id="WP_203808607.1">
    <property type="nucleotide sequence ID" value="NZ_BAAAQE010000094.1"/>
</dbReference>
<sequence>MADLFVRRLGDPALPPLIVIHGGPTWDHSYLVPAVEPLADIAHIVLFDLRGCGRSSRIPPIGDLPVEALQPDLLADDVAALITGLGTGPADVLGFSYGGMIAMRTVAQHPGVVRSAILASTSAYRDFSRDDSPDHRHRRTLSAPIDPALYRPDAPDGALSRAMAVASAPLDLWNLDLLPHWLQLIDAVRFSSDWNAPYAAGTLRPGAPDDPDSALRDWGGPVLLLQGEREMTFPIGLARRLHAAVPGSTLVEVPDAAHVAFLDNPAVWTGAIRDFLTGQAGRRPR</sequence>
<name>A0ABQ3XR91_9ACTN</name>
<dbReference type="Pfam" id="PF00561">
    <property type="entry name" value="Abhydrolase_1"/>
    <property type="match status" value="1"/>
</dbReference>
<keyword evidence="5" id="KW-1185">Reference proteome</keyword>
<dbReference type="InterPro" id="IPR029058">
    <property type="entry name" value="AB_hydrolase_fold"/>
</dbReference>
<evidence type="ECO:0000256" key="1">
    <source>
        <dbReference type="ARBA" id="ARBA00010088"/>
    </source>
</evidence>
<dbReference type="InterPro" id="IPR050471">
    <property type="entry name" value="AB_hydrolase"/>
</dbReference>
<reference evidence="4 5" key="1">
    <citation type="submission" date="2021-01" db="EMBL/GenBank/DDBJ databases">
        <title>Whole genome shotgun sequence of Actinoplanes couchii NBRC 106145.</title>
        <authorList>
            <person name="Komaki H."/>
            <person name="Tamura T."/>
        </authorList>
    </citation>
    <scope>NUCLEOTIDE SEQUENCE [LARGE SCALE GENOMIC DNA]</scope>
    <source>
        <strain evidence="4 5">NBRC 106145</strain>
    </source>
</reference>
<accession>A0ABQ3XR91</accession>
<dbReference type="SUPFAM" id="SSF53474">
    <property type="entry name" value="alpha/beta-Hydrolases"/>
    <property type="match status" value="1"/>
</dbReference>
<dbReference type="PANTHER" id="PTHR43433">
    <property type="entry name" value="HYDROLASE, ALPHA/BETA FOLD FAMILY PROTEIN"/>
    <property type="match status" value="1"/>
</dbReference>
<dbReference type="PRINTS" id="PR00793">
    <property type="entry name" value="PROAMNOPTASE"/>
</dbReference>
<evidence type="ECO:0000259" key="3">
    <source>
        <dbReference type="Pfam" id="PF00561"/>
    </source>
</evidence>